<gene>
    <name evidence="5" type="primary">rrp4</name>
    <name evidence="7" type="ORF">AC482_06875</name>
</gene>
<dbReference type="GO" id="GO:0034475">
    <property type="term" value="P:U4 snRNA 3'-end processing"/>
    <property type="evidence" value="ECO:0007669"/>
    <property type="project" value="TreeGrafter"/>
</dbReference>
<dbReference type="GO" id="GO:0071034">
    <property type="term" value="P:CUT catabolic process"/>
    <property type="evidence" value="ECO:0007669"/>
    <property type="project" value="TreeGrafter"/>
</dbReference>
<comment type="subcellular location">
    <subcellularLocation>
        <location evidence="5">Cytoplasm</location>
    </subcellularLocation>
</comment>
<evidence type="ECO:0000256" key="1">
    <source>
        <dbReference type="ARBA" id="ARBA00009155"/>
    </source>
</evidence>
<comment type="subunit">
    <text evidence="5">Component of the archaeal exosome complex. Forms a trimer of Rrp4 and/or Csl4 subunits. The trimer associates with an hexameric ring-like arrangement composed of 3 Rrp41-Rrp42 heterodimers.</text>
</comment>
<dbReference type="GO" id="GO:0000467">
    <property type="term" value="P:exonucleolytic trimming to generate mature 3'-end of 5.8S rRNA from tricistronic rRNA transcript (SSU-rRNA, 5.8S rRNA, LSU-rRNA)"/>
    <property type="evidence" value="ECO:0007669"/>
    <property type="project" value="TreeGrafter"/>
</dbReference>
<evidence type="ECO:0000256" key="4">
    <source>
        <dbReference type="ARBA" id="ARBA00022884"/>
    </source>
</evidence>
<dbReference type="EMBL" id="LFWZ01000069">
    <property type="protein sequence ID" value="KON29299.1"/>
    <property type="molecule type" value="Genomic_DNA"/>
</dbReference>
<dbReference type="AlphaFoldDB" id="A0A0M0BLK8"/>
<dbReference type="GO" id="GO:0000178">
    <property type="term" value="C:exosome (RNase complex)"/>
    <property type="evidence" value="ECO:0007669"/>
    <property type="project" value="UniProtKB-KW"/>
</dbReference>
<dbReference type="CDD" id="cd22524">
    <property type="entry name" value="KH-I_Rrp4_prokar"/>
    <property type="match status" value="1"/>
</dbReference>
<dbReference type="Pfam" id="PF22625">
    <property type="entry name" value="ECR1_N_2"/>
    <property type="match status" value="1"/>
</dbReference>
<proteinExistence type="inferred from homology"/>
<dbReference type="InterPro" id="IPR048565">
    <property type="entry name" value="S1_RRP4"/>
</dbReference>
<dbReference type="PATRIC" id="fig|1685127.3.peg.227"/>
<sequence length="228" mass="25062">MSELFENRDLVLPGDVLFEGSIRTGDNTYRSQGRVCATRIGLVDYGRGIVSVIALEARYNPLVGDLVVGGVIDIDLDRWIVDIDASSDAFLSVPDAIDAPFTQDLVLPDILDVGDTVVAKLVDIDRRRTPILSILGRGLGKAEDGFIIRITPSKIPRLIGKKGSMVNMILKESGCSIIIGQNGRILVHGKNREQEEIVVNVVDKIEREAHTSGLTNRIQEYIKSLKER</sequence>
<dbReference type="Gene3D" id="3.30.1370.10">
    <property type="entry name" value="K Homology domain, type 1"/>
    <property type="match status" value="1"/>
</dbReference>
<dbReference type="InterPro" id="IPR023474">
    <property type="entry name" value="Rrp4"/>
</dbReference>
<dbReference type="Proteomes" id="UP000037210">
    <property type="component" value="Unassembled WGS sequence"/>
</dbReference>
<dbReference type="PANTHER" id="PTHR21321:SF4">
    <property type="entry name" value="EXOSOME COMPLEX COMPONENT RRP4"/>
    <property type="match status" value="1"/>
</dbReference>
<protein>
    <recommendedName>
        <fullName evidence="5">Exosome complex component Rrp4</fullName>
    </recommendedName>
</protein>
<dbReference type="InterPro" id="IPR003029">
    <property type="entry name" value="S1_domain"/>
</dbReference>
<dbReference type="GO" id="GO:0005737">
    <property type="term" value="C:cytoplasm"/>
    <property type="evidence" value="ECO:0007669"/>
    <property type="project" value="UniProtKB-SubCell"/>
</dbReference>
<evidence type="ECO:0000256" key="2">
    <source>
        <dbReference type="ARBA" id="ARBA00022490"/>
    </source>
</evidence>
<dbReference type="PANTHER" id="PTHR21321">
    <property type="entry name" value="PNAS-3 RELATED"/>
    <property type="match status" value="1"/>
</dbReference>
<comment type="function">
    <text evidence="5">Non-catalytic component of the exosome, which is a complex involved in RNA degradation. Increases the RNA binding and the efficiency of RNA degradation. Confers strong poly(A) specificity to the exosome.</text>
</comment>
<dbReference type="SUPFAM" id="SSF50249">
    <property type="entry name" value="Nucleic acid-binding proteins"/>
    <property type="match status" value="1"/>
</dbReference>
<dbReference type="SUPFAM" id="SSF54791">
    <property type="entry name" value="Eukaryotic type KH-domain (KH-domain type I)"/>
    <property type="match status" value="1"/>
</dbReference>
<dbReference type="PROSITE" id="PS50084">
    <property type="entry name" value="KH_TYPE_1"/>
    <property type="match status" value="1"/>
</dbReference>
<keyword evidence="4 5" id="KW-0694">RNA-binding</keyword>
<dbReference type="InterPro" id="IPR036612">
    <property type="entry name" value="KH_dom_type_1_sf"/>
</dbReference>
<dbReference type="InterPro" id="IPR054371">
    <property type="entry name" value="RRP4_N"/>
</dbReference>
<dbReference type="Pfam" id="PF21266">
    <property type="entry name" value="S1_RRP4"/>
    <property type="match status" value="1"/>
</dbReference>
<dbReference type="SUPFAM" id="SSF110324">
    <property type="entry name" value="Ribosomal L27 protein-like"/>
    <property type="match status" value="1"/>
</dbReference>
<organism evidence="7 8">
    <name type="scientific">miscellaneous Crenarchaeota group-15 archaeon DG-45</name>
    <dbReference type="NCBI Taxonomy" id="1685127"/>
    <lineage>
        <taxon>Archaea</taxon>
        <taxon>Candidatus Bathyarchaeota</taxon>
        <taxon>MCG-15</taxon>
    </lineage>
</organism>
<dbReference type="HAMAP" id="MF_00623">
    <property type="entry name" value="Exosome_Rrp4"/>
    <property type="match status" value="1"/>
</dbReference>
<dbReference type="PROSITE" id="PS50126">
    <property type="entry name" value="S1"/>
    <property type="match status" value="1"/>
</dbReference>
<dbReference type="SMART" id="SM00322">
    <property type="entry name" value="KH"/>
    <property type="match status" value="1"/>
</dbReference>
<comment type="similarity">
    <text evidence="1 5">Belongs to the RRP4 family.</text>
</comment>
<dbReference type="Gene3D" id="2.40.50.100">
    <property type="match status" value="1"/>
</dbReference>
<name>A0A0M0BLK8_9ARCH</name>
<evidence type="ECO:0000256" key="5">
    <source>
        <dbReference type="HAMAP-Rule" id="MF_00623"/>
    </source>
</evidence>
<accession>A0A0M0BLK8</accession>
<dbReference type="InterPro" id="IPR026699">
    <property type="entry name" value="Exosome_RNA_bind1/RRP40/RRP4"/>
</dbReference>
<keyword evidence="3 5" id="KW-0271">Exosome</keyword>
<dbReference type="GO" id="GO:0008143">
    <property type="term" value="F:poly(A) binding"/>
    <property type="evidence" value="ECO:0007669"/>
    <property type="project" value="InterPro"/>
</dbReference>
<dbReference type="CDD" id="cd05789">
    <property type="entry name" value="S1_Rrp4"/>
    <property type="match status" value="1"/>
</dbReference>
<dbReference type="Pfam" id="PF15985">
    <property type="entry name" value="KH_6"/>
    <property type="match status" value="1"/>
</dbReference>
<keyword evidence="2 5" id="KW-0963">Cytoplasm</keyword>
<comment type="caution">
    <text evidence="7">The sequence shown here is derived from an EMBL/GenBank/DDBJ whole genome shotgun (WGS) entry which is preliminary data.</text>
</comment>
<evidence type="ECO:0000313" key="8">
    <source>
        <dbReference type="Proteomes" id="UP000037210"/>
    </source>
</evidence>
<evidence type="ECO:0000259" key="6">
    <source>
        <dbReference type="PROSITE" id="PS50126"/>
    </source>
</evidence>
<feature type="domain" description="S1 motif" evidence="6">
    <location>
        <begin position="64"/>
        <end position="135"/>
    </location>
</feature>
<reference evidence="7 8" key="1">
    <citation type="submission" date="2015-06" db="EMBL/GenBank/DDBJ databases">
        <title>New insights into the roles of widespread benthic archaea in carbon and nitrogen cycling.</title>
        <authorList>
            <person name="Lazar C.S."/>
            <person name="Baker B.J."/>
            <person name="Seitz K.W."/>
            <person name="Hyde A.S."/>
            <person name="Dick G.J."/>
            <person name="Hinrichs K.-U."/>
            <person name="Teske A.P."/>
        </authorList>
    </citation>
    <scope>NUCLEOTIDE SEQUENCE [LARGE SCALE GENOMIC DNA]</scope>
    <source>
        <strain evidence="7">DG-45</strain>
    </source>
</reference>
<dbReference type="InterPro" id="IPR004087">
    <property type="entry name" value="KH_dom"/>
</dbReference>
<dbReference type="Gene3D" id="2.40.50.140">
    <property type="entry name" value="Nucleic acid-binding proteins"/>
    <property type="match status" value="1"/>
</dbReference>
<dbReference type="SMART" id="SM00316">
    <property type="entry name" value="S1"/>
    <property type="match status" value="1"/>
</dbReference>
<evidence type="ECO:0000256" key="3">
    <source>
        <dbReference type="ARBA" id="ARBA00022835"/>
    </source>
</evidence>
<dbReference type="NCBIfam" id="NF003181">
    <property type="entry name" value="PRK04163.1-1"/>
    <property type="match status" value="1"/>
</dbReference>
<dbReference type="InterPro" id="IPR004088">
    <property type="entry name" value="KH_dom_type_1"/>
</dbReference>
<evidence type="ECO:0000313" key="7">
    <source>
        <dbReference type="EMBL" id="KON29299.1"/>
    </source>
</evidence>
<dbReference type="GO" id="GO:0071051">
    <property type="term" value="P:poly(A)-dependent snoRNA 3'-end processing"/>
    <property type="evidence" value="ECO:0007669"/>
    <property type="project" value="TreeGrafter"/>
</dbReference>
<dbReference type="InterPro" id="IPR012340">
    <property type="entry name" value="NA-bd_OB-fold"/>
</dbReference>